<comment type="caution">
    <text evidence="1">The sequence shown here is derived from an EMBL/GenBank/DDBJ whole genome shotgun (WGS) entry which is preliminary data.</text>
</comment>
<organism evidence="1 2">
    <name type="scientific">Chitiniphilus shinanonensis</name>
    <dbReference type="NCBI Taxonomy" id="553088"/>
    <lineage>
        <taxon>Bacteria</taxon>
        <taxon>Pseudomonadati</taxon>
        <taxon>Pseudomonadota</taxon>
        <taxon>Betaproteobacteria</taxon>
        <taxon>Neisseriales</taxon>
        <taxon>Chitinibacteraceae</taxon>
        <taxon>Chitiniphilus</taxon>
    </lineage>
</organism>
<sequence length="58" mass="6476">MLDFVNIEANKASYGKLLTNQTGIRWARMGKCGKGASHAGDGLNDSEWAIRKRLECRH</sequence>
<gene>
    <name evidence="1" type="ORF">GCM10007860_25730</name>
</gene>
<accession>A0ABQ6BW64</accession>
<evidence type="ECO:0000313" key="2">
    <source>
        <dbReference type="Proteomes" id="UP001156836"/>
    </source>
</evidence>
<dbReference type="Proteomes" id="UP001156836">
    <property type="component" value="Unassembled WGS sequence"/>
</dbReference>
<reference evidence="2" key="1">
    <citation type="journal article" date="2019" name="Int. J. Syst. Evol. Microbiol.">
        <title>The Global Catalogue of Microorganisms (GCM) 10K type strain sequencing project: providing services to taxonomists for standard genome sequencing and annotation.</title>
        <authorList>
            <consortium name="The Broad Institute Genomics Platform"/>
            <consortium name="The Broad Institute Genome Sequencing Center for Infectious Disease"/>
            <person name="Wu L."/>
            <person name="Ma J."/>
        </authorList>
    </citation>
    <scope>NUCLEOTIDE SEQUENCE [LARGE SCALE GENOMIC DNA]</scope>
    <source>
        <strain evidence="2">NBRC 104970</strain>
    </source>
</reference>
<protein>
    <submittedName>
        <fullName evidence="1">Uncharacterized protein</fullName>
    </submittedName>
</protein>
<proteinExistence type="predicted"/>
<dbReference type="EMBL" id="BSOZ01000046">
    <property type="protein sequence ID" value="GLS05420.1"/>
    <property type="molecule type" value="Genomic_DNA"/>
</dbReference>
<evidence type="ECO:0000313" key="1">
    <source>
        <dbReference type="EMBL" id="GLS05420.1"/>
    </source>
</evidence>
<name>A0ABQ6BW64_9NEIS</name>
<keyword evidence="2" id="KW-1185">Reference proteome</keyword>